<organism evidence="1 2">
    <name type="scientific">Thalassospira alkalitolerans</name>
    <dbReference type="NCBI Taxonomy" id="1293890"/>
    <lineage>
        <taxon>Bacteria</taxon>
        <taxon>Pseudomonadati</taxon>
        <taxon>Pseudomonadota</taxon>
        <taxon>Alphaproteobacteria</taxon>
        <taxon>Rhodospirillales</taxon>
        <taxon>Thalassospiraceae</taxon>
        <taxon>Thalassospira</taxon>
    </lineage>
</organism>
<dbReference type="AlphaFoldDB" id="A0A1Y2LC67"/>
<reference evidence="1 2" key="1">
    <citation type="submission" date="2014-03" db="EMBL/GenBank/DDBJ databases">
        <title>The draft genome sequence of Thalassospira alkalitolerans JCM 18968.</title>
        <authorList>
            <person name="Lai Q."/>
            <person name="Shao Z."/>
        </authorList>
    </citation>
    <scope>NUCLEOTIDE SEQUENCE [LARGE SCALE GENOMIC DNA]</scope>
    <source>
        <strain evidence="1 2">JCM 18968</strain>
    </source>
</reference>
<dbReference type="RefSeq" id="WP_085617962.1">
    <property type="nucleotide sequence ID" value="NZ_JFKB01000005.1"/>
</dbReference>
<keyword evidence="2" id="KW-1185">Reference proteome</keyword>
<evidence type="ECO:0000313" key="2">
    <source>
        <dbReference type="Proteomes" id="UP000193396"/>
    </source>
</evidence>
<evidence type="ECO:0000313" key="1">
    <source>
        <dbReference type="EMBL" id="OSQ48369.1"/>
    </source>
</evidence>
<accession>A0A1Y2LC67</accession>
<protein>
    <recommendedName>
        <fullName evidence="3">Glycosyl transferase family 1 domain-containing protein</fullName>
    </recommendedName>
</protein>
<name>A0A1Y2LC67_9PROT</name>
<dbReference type="EMBL" id="JFKB01000005">
    <property type="protein sequence ID" value="OSQ48369.1"/>
    <property type="molecule type" value="Genomic_DNA"/>
</dbReference>
<sequence length="281" mass="31989">MTEKKNYNICIIQPQGYVHSMAFLELAELLLYSIRDTGNQAEVRKNQLSPDGVNIIIGAHLLDPDKQGSIPANTVILNTEQLSGVYSEWRDRLGKWFESGTGLWDYSPANIDVIRDMGVENVKLLKIGYQPELKRIATPEVQDVDVLFYGSINERRKTVLQGLVDRGIKLKVLSGVYGNERDQWIGRSKVILNHHFYESQIFEIVRVFYLLTNAKPVVAEVNDGTTIEDRFRDGVVAAPYDQLVDTVCDLVNDETHLKEQSEKAFQSILKYPQVSFTRKIL</sequence>
<dbReference type="OrthoDB" id="5443558at2"/>
<proteinExistence type="predicted"/>
<evidence type="ECO:0008006" key="3">
    <source>
        <dbReference type="Google" id="ProtNLM"/>
    </source>
</evidence>
<dbReference type="Proteomes" id="UP000193396">
    <property type="component" value="Unassembled WGS sequence"/>
</dbReference>
<gene>
    <name evidence="1" type="ORF">TALK_08850</name>
</gene>
<comment type="caution">
    <text evidence="1">The sequence shown here is derived from an EMBL/GenBank/DDBJ whole genome shotgun (WGS) entry which is preliminary data.</text>
</comment>
<dbReference type="STRING" id="1293890.TALK_08850"/>